<comment type="caution">
    <text evidence="2">The sequence shown here is derived from an EMBL/GenBank/DDBJ whole genome shotgun (WGS) entry which is preliminary data.</text>
</comment>
<dbReference type="AlphaFoldDB" id="A0A9D2D5J4"/>
<gene>
    <name evidence="2" type="ORF">H9726_00440</name>
</gene>
<reference evidence="2" key="1">
    <citation type="journal article" date="2021" name="PeerJ">
        <title>Extensive microbial diversity within the chicken gut microbiome revealed by metagenomics and culture.</title>
        <authorList>
            <person name="Gilroy R."/>
            <person name="Ravi A."/>
            <person name="Getino M."/>
            <person name="Pursley I."/>
            <person name="Horton D.L."/>
            <person name="Alikhan N.F."/>
            <person name="Baker D."/>
            <person name="Gharbi K."/>
            <person name="Hall N."/>
            <person name="Watson M."/>
            <person name="Adriaenssens E.M."/>
            <person name="Foster-Nyarko E."/>
            <person name="Jarju S."/>
            <person name="Secka A."/>
            <person name="Antonio M."/>
            <person name="Oren A."/>
            <person name="Chaudhuri R.R."/>
            <person name="La Ragione R."/>
            <person name="Hildebrand F."/>
            <person name="Pallen M.J."/>
        </authorList>
    </citation>
    <scope>NUCLEOTIDE SEQUENCE</scope>
    <source>
        <strain evidence="2">CHK192-19661</strain>
    </source>
</reference>
<keyword evidence="1" id="KW-1133">Transmembrane helix</keyword>
<keyword evidence="1" id="KW-0812">Transmembrane</keyword>
<sequence>MSESVVSKVGARLKGGKVLEVAVVLLLAVVVAAVIFCAVRGGGEETPSSQEYADVLGGRLASILSQIEGAGEVDVLVTVESDGEKVIATETTVEEDGTVVTVPVFSGGEVVVLEEKNPAITGVLIVAEGANNLDVRFSLLEAAASVLNINQSIIKVYTKGGSV</sequence>
<name>A0A9D2D5J4_9FIRM</name>
<organism evidence="2 3">
    <name type="scientific">Candidatus Borkfalkia avicola</name>
    <dbReference type="NCBI Taxonomy" id="2838503"/>
    <lineage>
        <taxon>Bacteria</taxon>
        <taxon>Bacillati</taxon>
        <taxon>Bacillota</taxon>
        <taxon>Clostridia</taxon>
        <taxon>Christensenellales</taxon>
        <taxon>Christensenellaceae</taxon>
        <taxon>Candidatus Borkfalkia</taxon>
    </lineage>
</organism>
<evidence type="ECO:0000313" key="2">
    <source>
        <dbReference type="EMBL" id="HIZ08929.1"/>
    </source>
</evidence>
<dbReference type="Proteomes" id="UP000824025">
    <property type="component" value="Unassembled WGS sequence"/>
</dbReference>
<keyword evidence="1" id="KW-0472">Membrane</keyword>
<feature type="transmembrane region" description="Helical" evidence="1">
    <location>
        <begin position="21"/>
        <end position="41"/>
    </location>
</feature>
<proteinExistence type="predicted"/>
<evidence type="ECO:0008006" key="4">
    <source>
        <dbReference type="Google" id="ProtNLM"/>
    </source>
</evidence>
<accession>A0A9D2D5J4</accession>
<evidence type="ECO:0000256" key="1">
    <source>
        <dbReference type="SAM" id="Phobius"/>
    </source>
</evidence>
<reference evidence="2" key="2">
    <citation type="submission" date="2021-04" db="EMBL/GenBank/DDBJ databases">
        <authorList>
            <person name="Gilroy R."/>
        </authorList>
    </citation>
    <scope>NUCLEOTIDE SEQUENCE</scope>
    <source>
        <strain evidence="2">CHK192-19661</strain>
    </source>
</reference>
<evidence type="ECO:0000313" key="3">
    <source>
        <dbReference type="Proteomes" id="UP000824025"/>
    </source>
</evidence>
<dbReference type="EMBL" id="DXCF01000003">
    <property type="protein sequence ID" value="HIZ08929.1"/>
    <property type="molecule type" value="Genomic_DNA"/>
</dbReference>
<protein>
    <recommendedName>
        <fullName evidence="4">Stage III sporulation protein AG</fullName>
    </recommendedName>
</protein>